<dbReference type="SUPFAM" id="SSF100950">
    <property type="entry name" value="NagB/RpiA/CoA transferase-like"/>
    <property type="match status" value="1"/>
</dbReference>
<dbReference type="GO" id="GO:0005085">
    <property type="term" value="F:guanyl-nucleotide exchange factor activity"/>
    <property type="evidence" value="ECO:0007669"/>
    <property type="project" value="TreeGrafter"/>
</dbReference>
<comment type="subcellular location">
    <subcellularLocation>
        <location evidence="1">Cytoplasm</location>
        <location evidence="1">Cytosol</location>
    </subcellularLocation>
</comment>
<dbReference type="Proteomes" id="UP000789342">
    <property type="component" value="Unassembled WGS sequence"/>
</dbReference>
<sequence>MTGPRDLNSQIESLINRLRRRQVVGSWSVSLETALLLRQVVSTSRWNQVGTLINLVKDVGRRLVLAQPRELAVGNIVRRVLRLIREVYNSEVGTTAAFHKASTAESGNGKSIFQQTRTHDLHDGSAGSSTGTNFFSSSSSMINLLNVKSASMDYNRKNFNILHSDTYHVLEMINELEIMYANIADQAMEHIHSNEIIMTVGKSHTVEVFLKTAAKKRKFTVVVAETSPTYLGHQMALSLSQAGIDTTVISDSAIFAVMSRVNKVIMGTHAVLANGGLISVSGAQMVATAAKHHSTPVVVCTGLYKLSPLYPYDEDSFNDLVAPDPVLSFEEGELIDKVTLLNPYYDYVSPELVNLFITNTLINENYDPEDTVI</sequence>
<dbReference type="OrthoDB" id="269919at2759"/>
<comment type="subunit">
    <text evidence="8">Component of the translation initiation factor 2B (eIF2B) complex which is a heterodecamer of two sets of five different subunits: alpha, beta, gamma, delta and epsilon. Subunits alpha, beta and delta comprise a regulatory subcomplex and subunits epsilon and gamma comprise a catalytic subcomplex. Within the complex, the hexameric regulatory complex resides at the center, with the two heterodimeric catalytic subcomplexes bound on opposite sides.</text>
</comment>
<evidence type="ECO:0000256" key="4">
    <source>
        <dbReference type="ARBA" id="ARBA00022540"/>
    </source>
</evidence>
<evidence type="ECO:0000256" key="3">
    <source>
        <dbReference type="ARBA" id="ARBA00022490"/>
    </source>
</evidence>
<gene>
    <name evidence="10" type="ORF">AMORRO_LOCUS6975</name>
</gene>
<dbReference type="GO" id="GO:0003743">
    <property type="term" value="F:translation initiation factor activity"/>
    <property type="evidence" value="ECO:0007669"/>
    <property type="project" value="UniProtKB-KW"/>
</dbReference>
<proteinExistence type="inferred from homology"/>
<dbReference type="InterPro" id="IPR051855">
    <property type="entry name" value="eIF2B_beta_subunit"/>
</dbReference>
<comment type="caution">
    <text evidence="10">The sequence shown here is derived from an EMBL/GenBank/DDBJ whole genome shotgun (WGS) entry which is preliminary data.</text>
</comment>
<keyword evidence="3" id="KW-0963">Cytoplasm</keyword>
<dbReference type="InterPro" id="IPR042529">
    <property type="entry name" value="IF_2B-like_C"/>
</dbReference>
<dbReference type="AlphaFoldDB" id="A0A9N9G7F0"/>
<evidence type="ECO:0000256" key="6">
    <source>
        <dbReference type="ARBA" id="ARBA00044122"/>
    </source>
</evidence>
<reference evidence="10" key="1">
    <citation type="submission" date="2021-06" db="EMBL/GenBank/DDBJ databases">
        <authorList>
            <person name="Kallberg Y."/>
            <person name="Tangrot J."/>
            <person name="Rosling A."/>
        </authorList>
    </citation>
    <scope>NUCLEOTIDE SEQUENCE</scope>
    <source>
        <strain evidence="10">CL551</strain>
    </source>
</reference>
<keyword evidence="11" id="KW-1185">Reference proteome</keyword>
<evidence type="ECO:0000256" key="2">
    <source>
        <dbReference type="ARBA" id="ARBA00007251"/>
    </source>
</evidence>
<dbReference type="InterPro" id="IPR000649">
    <property type="entry name" value="IF-2B-related"/>
</dbReference>
<comment type="similarity">
    <text evidence="2 9">Belongs to the eIF-2B alpha/beta/delta subunits family.</text>
</comment>
<evidence type="ECO:0000313" key="10">
    <source>
        <dbReference type="EMBL" id="CAG8582602.1"/>
    </source>
</evidence>
<dbReference type="PANTHER" id="PTHR45859:SF1">
    <property type="entry name" value="TRANSLATION INITIATION FACTOR EIF-2B SUBUNIT BETA"/>
    <property type="match status" value="1"/>
</dbReference>
<evidence type="ECO:0000256" key="5">
    <source>
        <dbReference type="ARBA" id="ARBA00022917"/>
    </source>
</evidence>
<organism evidence="10 11">
    <name type="scientific">Acaulospora morrowiae</name>
    <dbReference type="NCBI Taxonomy" id="94023"/>
    <lineage>
        <taxon>Eukaryota</taxon>
        <taxon>Fungi</taxon>
        <taxon>Fungi incertae sedis</taxon>
        <taxon>Mucoromycota</taxon>
        <taxon>Glomeromycotina</taxon>
        <taxon>Glomeromycetes</taxon>
        <taxon>Diversisporales</taxon>
        <taxon>Acaulosporaceae</taxon>
        <taxon>Acaulospora</taxon>
    </lineage>
</organism>
<evidence type="ECO:0000256" key="9">
    <source>
        <dbReference type="RuleBase" id="RU003814"/>
    </source>
</evidence>
<dbReference type="GO" id="GO:0005851">
    <property type="term" value="C:eukaryotic translation initiation factor 2B complex"/>
    <property type="evidence" value="ECO:0007669"/>
    <property type="project" value="TreeGrafter"/>
</dbReference>
<dbReference type="GO" id="GO:0005829">
    <property type="term" value="C:cytosol"/>
    <property type="evidence" value="ECO:0007669"/>
    <property type="project" value="UniProtKB-SubCell"/>
</dbReference>
<evidence type="ECO:0000256" key="1">
    <source>
        <dbReference type="ARBA" id="ARBA00004514"/>
    </source>
</evidence>
<dbReference type="Gene3D" id="3.40.50.10470">
    <property type="entry name" value="Translation initiation factor eif-2b, domain 2"/>
    <property type="match status" value="1"/>
</dbReference>
<dbReference type="InterPro" id="IPR037171">
    <property type="entry name" value="NagB/RpiA_transferase-like"/>
</dbReference>
<protein>
    <recommendedName>
        <fullName evidence="6">Translation initiation factor eIF2B subunit beta</fullName>
    </recommendedName>
    <alternativeName>
        <fullName evidence="7">eIF2B GDP-GTP exchange factor subunit beta</fullName>
    </alternativeName>
</protein>
<dbReference type="EMBL" id="CAJVPV010004989">
    <property type="protein sequence ID" value="CAG8582602.1"/>
    <property type="molecule type" value="Genomic_DNA"/>
</dbReference>
<accession>A0A9N9G7F0</accession>
<evidence type="ECO:0000313" key="11">
    <source>
        <dbReference type="Proteomes" id="UP000789342"/>
    </source>
</evidence>
<name>A0A9N9G7F0_9GLOM</name>
<dbReference type="PANTHER" id="PTHR45859">
    <property type="entry name" value="TRANSLATION INITIATION FACTOR EIF-2B SUBUNIT BETA"/>
    <property type="match status" value="1"/>
</dbReference>
<evidence type="ECO:0000256" key="8">
    <source>
        <dbReference type="ARBA" id="ARBA00046432"/>
    </source>
</evidence>
<keyword evidence="5" id="KW-0648">Protein biosynthesis</keyword>
<dbReference type="Pfam" id="PF01008">
    <property type="entry name" value="IF-2B"/>
    <property type="match status" value="1"/>
</dbReference>
<keyword evidence="4" id="KW-0396">Initiation factor</keyword>
<evidence type="ECO:0000256" key="7">
    <source>
        <dbReference type="ARBA" id="ARBA00044228"/>
    </source>
</evidence>